<reference evidence="1" key="1">
    <citation type="submission" date="2014-09" db="EMBL/GenBank/DDBJ databases">
        <authorList>
            <person name="Magalhaes I.L.F."/>
            <person name="Oliveira U."/>
            <person name="Santos F.R."/>
            <person name="Vidigal T.H.D.A."/>
            <person name="Brescovit A.D."/>
            <person name="Santos A.J."/>
        </authorList>
    </citation>
    <scope>NUCLEOTIDE SEQUENCE</scope>
    <source>
        <tissue evidence="1">Shoot tissue taken approximately 20 cm above the soil surface</tissue>
    </source>
</reference>
<dbReference type="AlphaFoldDB" id="A0A0A8YQR4"/>
<organism evidence="1">
    <name type="scientific">Arundo donax</name>
    <name type="common">Giant reed</name>
    <name type="synonym">Donax arundinaceus</name>
    <dbReference type="NCBI Taxonomy" id="35708"/>
    <lineage>
        <taxon>Eukaryota</taxon>
        <taxon>Viridiplantae</taxon>
        <taxon>Streptophyta</taxon>
        <taxon>Embryophyta</taxon>
        <taxon>Tracheophyta</taxon>
        <taxon>Spermatophyta</taxon>
        <taxon>Magnoliopsida</taxon>
        <taxon>Liliopsida</taxon>
        <taxon>Poales</taxon>
        <taxon>Poaceae</taxon>
        <taxon>PACMAD clade</taxon>
        <taxon>Arundinoideae</taxon>
        <taxon>Arundineae</taxon>
        <taxon>Arundo</taxon>
    </lineage>
</organism>
<name>A0A0A8YQR4_ARUDO</name>
<sequence>MQHGSEFRICSIPLSQISTYQYHISMNKRTYQLAQEHKIQLRFLNRQDRMQTDAM</sequence>
<dbReference type="EMBL" id="GBRH01268691">
    <property type="protein sequence ID" value="JAD29204.1"/>
    <property type="molecule type" value="Transcribed_RNA"/>
</dbReference>
<protein>
    <submittedName>
        <fullName evidence="1">Uncharacterized protein</fullName>
    </submittedName>
</protein>
<reference evidence="1" key="2">
    <citation type="journal article" date="2015" name="Data Brief">
        <title>Shoot transcriptome of the giant reed, Arundo donax.</title>
        <authorList>
            <person name="Barrero R.A."/>
            <person name="Guerrero F.D."/>
            <person name="Moolhuijzen P."/>
            <person name="Goolsby J.A."/>
            <person name="Tidwell J."/>
            <person name="Bellgard S.E."/>
            <person name="Bellgard M.I."/>
        </authorList>
    </citation>
    <scope>NUCLEOTIDE SEQUENCE</scope>
    <source>
        <tissue evidence="1">Shoot tissue taken approximately 20 cm above the soil surface</tissue>
    </source>
</reference>
<proteinExistence type="predicted"/>
<evidence type="ECO:0000313" key="1">
    <source>
        <dbReference type="EMBL" id="JAD29204.1"/>
    </source>
</evidence>
<accession>A0A0A8YQR4</accession>